<evidence type="ECO:0000313" key="2">
    <source>
        <dbReference type="EMBL" id="MCG6502968.1"/>
    </source>
</evidence>
<protein>
    <submittedName>
        <fullName evidence="2">Uncharacterized protein</fullName>
    </submittedName>
</protein>
<sequence length="156" mass="17467">MKLRYSTVPALLAAVFAAASLPAAARSQMQCRYVQREGIESTYRCEAPGATIAQAYADFQARRYRYEAPIIDGVREEKIRQDGYLPHTLPKRSLKREGTKPNECGGFRYYYHITRHNGGVRVESGGDDDCVAGDGTETRYEKRGGKIIITHKVFAS</sequence>
<feature type="signal peptide" evidence="1">
    <location>
        <begin position="1"/>
        <end position="25"/>
    </location>
</feature>
<dbReference type="RefSeq" id="WP_238744858.1">
    <property type="nucleotide sequence ID" value="NZ_JAKOOW010000001.1"/>
</dbReference>
<keyword evidence="1" id="KW-0732">Signal</keyword>
<proteinExistence type="predicted"/>
<gene>
    <name evidence="2" type="ORF">MB824_00405</name>
</gene>
<dbReference type="EMBL" id="JAKOOW010000001">
    <property type="protein sequence ID" value="MCG6502968.1"/>
    <property type="molecule type" value="Genomic_DNA"/>
</dbReference>
<name>A0ABS9NKV7_9NEIS</name>
<evidence type="ECO:0000313" key="3">
    <source>
        <dbReference type="Proteomes" id="UP001298424"/>
    </source>
</evidence>
<dbReference type="Proteomes" id="UP001298424">
    <property type="component" value="Unassembled WGS sequence"/>
</dbReference>
<keyword evidence="3" id="KW-1185">Reference proteome</keyword>
<reference evidence="2 3" key="1">
    <citation type="submission" date="2022-02" db="EMBL/GenBank/DDBJ databases">
        <title>Genome sequence data of Kingella unionensis sp. nov. strain CICC 24913 (CCUG 75125).</title>
        <authorList>
            <person name="Xiao M."/>
        </authorList>
    </citation>
    <scope>NUCLEOTIDE SEQUENCE [LARGE SCALE GENOMIC DNA]</scope>
    <source>
        <strain evidence="2 3">CICC 24913</strain>
    </source>
</reference>
<feature type="chain" id="PRO_5046819828" evidence="1">
    <location>
        <begin position="26"/>
        <end position="156"/>
    </location>
</feature>
<accession>A0ABS9NKV7</accession>
<organism evidence="2 3">
    <name type="scientific">Kingella pumchi</name>
    <dbReference type="NCBI Taxonomy" id="2779506"/>
    <lineage>
        <taxon>Bacteria</taxon>
        <taxon>Pseudomonadati</taxon>
        <taxon>Pseudomonadota</taxon>
        <taxon>Betaproteobacteria</taxon>
        <taxon>Neisseriales</taxon>
        <taxon>Neisseriaceae</taxon>
        <taxon>Kingella</taxon>
    </lineage>
</organism>
<comment type="caution">
    <text evidence="2">The sequence shown here is derived from an EMBL/GenBank/DDBJ whole genome shotgun (WGS) entry which is preliminary data.</text>
</comment>
<evidence type="ECO:0000256" key="1">
    <source>
        <dbReference type="SAM" id="SignalP"/>
    </source>
</evidence>